<dbReference type="InterPro" id="IPR011010">
    <property type="entry name" value="DNA_brk_join_enz"/>
</dbReference>
<keyword evidence="3" id="KW-1185">Reference proteome</keyword>
<dbReference type="eggNOG" id="COG0582">
    <property type="taxonomic scope" value="Bacteria"/>
</dbReference>
<dbReference type="SUPFAM" id="SSF56349">
    <property type="entry name" value="DNA breaking-rejoining enzymes"/>
    <property type="match status" value="1"/>
</dbReference>
<keyword evidence="1" id="KW-0233">DNA recombination</keyword>
<evidence type="ECO:0000256" key="1">
    <source>
        <dbReference type="ARBA" id="ARBA00023172"/>
    </source>
</evidence>
<protein>
    <submittedName>
        <fullName evidence="2">Uncharacterized protein</fullName>
    </submittedName>
</protein>
<dbReference type="GO" id="GO:0003677">
    <property type="term" value="F:DNA binding"/>
    <property type="evidence" value="ECO:0007669"/>
    <property type="project" value="InterPro"/>
</dbReference>
<reference evidence="2 3" key="1">
    <citation type="journal article" date="2014" name="Genome Announc.">
        <title>Draft Genome Sequence of the Boron-Tolerant and Moderately Halotolerant Bacterium Gracilibacillus boraciitolerans JCM 21714T.</title>
        <authorList>
            <person name="Ahmed I."/>
            <person name="Oshima K."/>
            <person name="Suda W."/>
            <person name="Kitamura K."/>
            <person name="Iida T."/>
            <person name="Ohmori Y."/>
            <person name="Fujiwara T."/>
            <person name="Hattori M."/>
            <person name="Ohkuma M."/>
        </authorList>
    </citation>
    <scope>NUCLEOTIDE SEQUENCE [LARGE SCALE GENOMIC DNA]</scope>
    <source>
        <strain evidence="2 3">JCM 21714</strain>
    </source>
</reference>
<dbReference type="STRING" id="1298598.JCM21714_3709"/>
<dbReference type="GO" id="GO:0006310">
    <property type="term" value="P:DNA recombination"/>
    <property type="evidence" value="ECO:0007669"/>
    <property type="project" value="UniProtKB-KW"/>
</dbReference>
<gene>
    <name evidence="2" type="ORF">JCM21714_3709</name>
</gene>
<evidence type="ECO:0000313" key="2">
    <source>
        <dbReference type="EMBL" id="GAE94546.1"/>
    </source>
</evidence>
<dbReference type="EMBL" id="BAVS01000026">
    <property type="protein sequence ID" value="GAE94546.1"/>
    <property type="molecule type" value="Genomic_DNA"/>
</dbReference>
<dbReference type="Gene3D" id="1.10.443.10">
    <property type="entry name" value="Intergrase catalytic core"/>
    <property type="match status" value="1"/>
</dbReference>
<name>W4VN35_9BACI</name>
<dbReference type="InterPro" id="IPR013762">
    <property type="entry name" value="Integrase-like_cat_sf"/>
</dbReference>
<dbReference type="RefSeq" id="WP_052000693.1">
    <property type="nucleotide sequence ID" value="NZ_BAVS01000026.1"/>
</dbReference>
<dbReference type="GO" id="GO:0015074">
    <property type="term" value="P:DNA integration"/>
    <property type="evidence" value="ECO:0007669"/>
    <property type="project" value="InterPro"/>
</dbReference>
<dbReference type="OrthoDB" id="2207344at2"/>
<sequence length="243" mass="28969">MKKEDNSYWITVPREKRKYEAYSDIDVENTLQVNKETYNIVKAYQDTLSDDIESNYLMSYETYYKYLDLKRETYKKDLSVLLLSQFQTLLDDFYKKIVKGKYSYSEVEQVSPGDTRHFAFCNMMLQGFNMLSIAKMGGHRRLRTQQNYWGGYIEYFAESWVYILSENNRLERLNKSMSDGIFNIKNQLDRYRIYELSDFETLRPVKYGYCTDSNFPNNCTGIAVSAIFIILVQRENIRMEFNG</sequence>
<evidence type="ECO:0000313" key="3">
    <source>
        <dbReference type="Proteomes" id="UP000019102"/>
    </source>
</evidence>
<proteinExistence type="predicted"/>
<organism evidence="2 3">
    <name type="scientific">Gracilibacillus boraciitolerans JCM 21714</name>
    <dbReference type="NCBI Taxonomy" id="1298598"/>
    <lineage>
        <taxon>Bacteria</taxon>
        <taxon>Bacillati</taxon>
        <taxon>Bacillota</taxon>
        <taxon>Bacilli</taxon>
        <taxon>Bacillales</taxon>
        <taxon>Bacillaceae</taxon>
        <taxon>Gracilibacillus</taxon>
    </lineage>
</organism>
<dbReference type="AlphaFoldDB" id="W4VN35"/>
<comment type="caution">
    <text evidence="2">The sequence shown here is derived from an EMBL/GenBank/DDBJ whole genome shotgun (WGS) entry which is preliminary data.</text>
</comment>
<dbReference type="Proteomes" id="UP000019102">
    <property type="component" value="Unassembled WGS sequence"/>
</dbReference>
<accession>W4VN35</accession>